<evidence type="ECO:0000313" key="2">
    <source>
        <dbReference type="EMBL" id="XAG70173.1"/>
    </source>
</evidence>
<gene>
    <name evidence="2" type="ORF">MRM75_04030</name>
</gene>
<protein>
    <submittedName>
        <fullName evidence="2">Uncharacterized protein</fullName>
    </submittedName>
</protein>
<keyword evidence="1" id="KW-0472">Membrane</keyword>
<sequence>MNDVEVEEHPPRSGEPLFRYIAEQYQTLQQEPVLYQWMVTYLNPDKRLMGGGVFLVFMVIAIAMGTSGKEIATQSFIIFSSFAVVMGAYVWFLICANKIYHYHITAKGIYYTQKDDIPEIAFIIMRGVGWFGCIACILVAGLLGPAAFIGAGASALLAWKIKDMKPELKEEVCLYSNGDKAELTLFEKGRAIKLHGREHISEFGVLYCLEGEYQKVLKLLYPYLDNYEVHEVDSWRAF</sequence>
<feature type="transmembrane region" description="Helical" evidence="1">
    <location>
        <begin position="76"/>
        <end position="94"/>
    </location>
</feature>
<keyword evidence="1" id="KW-1133">Transmembrane helix</keyword>
<dbReference type="AlphaFoldDB" id="A0AAU6U7L6"/>
<feature type="transmembrane region" description="Helical" evidence="1">
    <location>
        <begin position="47"/>
        <end position="64"/>
    </location>
</feature>
<feature type="transmembrane region" description="Helical" evidence="1">
    <location>
        <begin position="128"/>
        <end position="159"/>
    </location>
</feature>
<reference evidence="2" key="1">
    <citation type="submission" date="2022-03" db="EMBL/GenBank/DDBJ databases">
        <title>Sea Food Isolates.</title>
        <authorList>
            <person name="Li c."/>
        </authorList>
    </citation>
    <scope>NUCLEOTIDE SEQUENCE</scope>
    <source>
        <strain evidence="2">19CA06SA08-2</strain>
    </source>
</reference>
<proteinExistence type="predicted"/>
<organism evidence="2">
    <name type="scientific">bacterium 19CA06SA08-2</name>
    <dbReference type="NCBI Taxonomy" id="2920658"/>
    <lineage>
        <taxon>Bacteria</taxon>
    </lineage>
</organism>
<evidence type="ECO:0000256" key="1">
    <source>
        <dbReference type="SAM" id="Phobius"/>
    </source>
</evidence>
<dbReference type="EMBL" id="CP095353">
    <property type="protein sequence ID" value="XAG70173.1"/>
    <property type="molecule type" value="Genomic_DNA"/>
</dbReference>
<keyword evidence="1" id="KW-0812">Transmembrane</keyword>
<name>A0AAU6U7L6_UNCXX</name>
<accession>A0AAU6U7L6</accession>